<evidence type="ECO:0000256" key="5">
    <source>
        <dbReference type="ARBA" id="ARBA00023136"/>
    </source>
</evidence>
<feature type="transmembrane region" description="Helical" evidence="6">
    <location>
        <begin position="147"/>
        <end position="169"/>
    </location>
</feature>
<evidence type="ECO:0000256" key="3">
    <source>
        <dbReference type="ARBA" id="ARBA00022692"/>
    </source>
</evidence>
<comment type="caution">
    <text evidence="7">The sequence shown here is derived from an EMBL/GenBank/DDBJ whole genome shotgun (WGS) entry which is preliminary data.</text>
</comment>
<feature type="transmembrane region" description="Helical" evidence="6">
    <location>
        <begin position="189"/>
        <end position="207"/>
    </location>
</feature>
<dbReference type="GO" id="GO:0005886">
    <property type="term" value="C:plasma membrane"/>
    <property type="evidence" value="ECO:0007669"/>
    <property type="project" value="UniProtKB-SubCell"/>
</dbReference>
<feature type="transmembrane region" description="Helical" evidence="6">
    <location>
        <begin position="116"/>
        <end position="141"/>
    </location>
</feature>
<proteinExistence type="predicted"/>
<reference evidence="8" key="1">
    <citation type="submission" date="2017-08" db="EMBL/GenBank/DDBJ databases">
        <title>A dynamic microbial community with high functional redundancy inhabits the cold, oxic subseafloor aquifer.</title>
        <authorList>
            <person name="Tully B.J."/>
            <person name="Wheat C.G."/>
            <person name="Glazer B.T."/>
            <person name="Huber J.A."/>
        </authorList>
    </citation>
    <scope>NUCLEOTIDE SEQUENCE [LARGE SCALE GENOMIC DNA]</scope>
</reference>
<dbReference type="AlphaFoldDB" id="A0A2A4MT91"/>
<comment type="subcellular location">
    <subcellularLocation>
        <location evidence="1">Cell membrane</location>
        <topology evidence="1">Multi-pass membrane protein</topology>
    </subcellularLocation>
</comment>
<evidence type="ECO:0000313" key="7">
    <source>
        <dbReference type="EMBL" id="PCH62967.1"/>
    </source>
</evidence>
<evidence type="ECO:0000256" key="1">
    <source>
        <dbReference type="ARBA" id="ARBA00004651"/>
    </source>
</evidence>
<keyword evidence="5 6" id="KW-0472">Membrane</keyword>
<evidence type="ECO:0000256" key="4">
    <source>
        <dbReference type="ARBA" id="ARBA00022989"/>
    </source>
</evidence>
<dbReference type="GO" id="GO:0015171">
    <property type="term" value="F:amino acid transmembrane transporter activity"/>
    <property type="evidence" value="ECO:0007669"/>
    <property type="project" value="TreeGrafter"/>
</dbReference>
<feature type="transmembrane region" description="Helical" evidence="6">
    <location>
        <begin position="44"/>
        <end position="66"/>
    </location>
</feature>
<dbReference type="Pfam" id="PF01810">
    <property type="entry name" value="LysE"/>
    <property type="match status" value="1"/>
</dbReference>
<sequence>MLGSEIALHFLIGVSLCFIGTIPFGPINLMVVKTTVEIGRRNGLEVAAAASAVEVMQALIAILFGMVINDFLAAHESVKFIIAVVFILLGIYSWRRHSGASLEKNNRDNKSSFKRGLLIAVINPQAAPFWIFVFASLAAYVDLNMQGLNLIALLTGIFLGKFLALYGFVAGSAYLKMHLKQSNKFVNRLLAIVLLLIGFSQLGTFLLT</sequence>
<keyword evidence="4 6" id="KW-1133">Transmembrane helix</keyword>
<dbReference type="InterPro" id="IPR001123">
    <property type="entry name" value="LeuE-type"/>
</dbReference>
<evidence type="ECO:0000313" key="8">
    <source>
        <dbReference type="Proteomes" id="UP000218172"/>
    </source>
</evidence>
<dbReference type="PANTHER" id="PTHR30086">
    <property type="entry name" value="ARGININE EXPORTER PROTEIN ARGO"/>
    <property type="match status" value="1"/>
</dbReference>
<keyword evidence="3 6" id="KW-0812">Transmembrane</keyword>
<dbReference type="Proteomes" id="UP000218172">
    <property type="component" value="Unassembled WGS sequence"/>
</dbReference>
<evidence type="ECO:0008006" key="9">
    <source>
        <dbReference type="Google" id="ProtNLM"/>
    </source>
</evidence>
<dbReference type="PANTHER" id="PTHR30086:SF20">
    <property type="entry name" value="ARGININE EXPORTER PROTEIN ARGO-RELATED"/>
    <property type="match status" value="1"/>
</dbReference>
<gene>
    <name evidence="7" type="ORF">COC19_02080</name>
</gene>
<name>A0A2A4MT91_9GAMM</name>
<evidence type="ECO:0000256" key="2">
    <source>
        <dbReference type="ARBA" id="ARBA00022475"/>
    </source>
</evidence>
<dbReference type="EMBL" id="NVQR01000030">
    <property type="protein sequence ID" value="PCH62967.1"/>
    <property type="molecule type" value="Genomic_DNA"/>
</dbReference>
<evidence type="ECO:0000256" key="6">
    <source>
        <dbReference type="SAM" id="Phobius"/>
    </source>
</evidence>
<organism evidence="7 8">
    <name type="scientific">SAR86 cluster bacterium</name>
    <dbReference type="NCBI Taxonomy" id="2030880"/>
    <lineage>
        <taxon>Bacteria</taxon>
        <taxon>Pseudomonadati</taxon>
        <taxon>Pseudomonadota</taxon>
        <taxon>Gammaproteobacteria</taxon>
        <taxon>SAR86 cluster</taxon>
    </lineage>
</organism>
<keyword evidence="2" id="KW-1003">Cell membrane</keyword>
<protein>
    <recommendedName>
        <fullName evidence="9">Lysine transporter LysE</fullName>
    </recommendedName>
</protein>
<feature type="transmembrane region" description="Helical" evidence="6">
    <location>
        <begin position="78"/>
        <end position="95"/>
    </location>
</feature>
<feature type="transmembrane region" description="Helical" evidence="6">
    <location>
        <begin position="6"/>
        <end position="32"/>
    </location>
</feature>
<accession>A0A2A4MT91</accession>